<name>A0A1X7IM59_9BACT</name>
<evidence type="ECO:0000256" key="1">
    <source>
        <dbReference type="SAM" id="MobiDB-lite"/>
    </source>
</evidence>
<feature type="region of interest" description="Disordered" evidence="1">
    <location>
        <begin position="343"/>
        <end position="363"/>
    </location>
</feature>
<dbReference type="InterPro" id="IPR054353">
    <property type="entry name" value="IstA-like_C"/>
</dbReference>
<reference evidence="4" key="1">
    <citation type="submission" date="2017-04" db="EMBL/GenBank/DDBJ databases">
        <authorList>
            <person name="Varghese N."/>
            <person name="Submissions S."/>
        </authorList>
    </citation>
    <scope>NUCLEOTIDE SEQUENCE [LARGE SCALE GENOMIC DNA]</scope>
    <source>
        <strain evidence="4">USBA 82</strain>
    </source>
</reference>
<dbReference type="PANTHER" id="PTHR35004">
    <property type="entry name" value="TRANSPOSASE RV3428C-RELATED"/>
    <property type="match status" value="1"/>
</dbReference>
<dbReference type="EMBL" id="FXBB01000003">
    <property type="protein sequence ID" value="SMG16050.1"/>
    <property type="molecule type" value="Genomic_DNA"/>
</dbReference>
<protein>
    <submittedName>
        <fullName evidence="3">Transposase</fullName>
    </submittedName>
</protein>
<evidence type="ECO:0000313" key="3">
    <source>
        <dbReference type="EMBL" id="SMG16050.1"/>
    </source>
</evidence>
<dbReference type="Proteomes" id="UP000193355">
    <property type="component" value="Unassembled WGS sequence"/>
</dbReference>
<keyword evidence="4" id="KW-1185">Reference proteome</keyword>
<dbReference type="OrthoDB" id="261225at2"/>
<feature type="domain" description="Transposase for insertion sequence element IS21-like C-terminal" evidence="2">
    <location>
        <begin position="290"/>
        <end position="336"/>
    </location>
</feature>
<dbReference type="PANTHER" id="PTHR35004:SF7">
    <property type="entry name" value="INTEGRASE PROTEIN"/>
    <property type="match status" value="1"/>
</dbReference>
<evidence type="ECO:0000259" key="2">
    <source>
        <dbReference type="Pfam" id="PF22483"/>
    </source>
</evidence>
<proteinExistence type="predicted"/>
<feature type="compositionally biased region" description="Polar residues" evidence="1">
    <location>
        <begin position="348"/>
        <end position="357"/>
    </location>
</feature>
<gene>
    <name evidence="3" type="ORF">SAMN06275492_10389</name>
</gene>
<sequence length="363" mass="41757">MVDKEFIRKQYFSKGVSIRELSRMHKMSRKTIRKFLVDSSIPQYTRHISRPKPVTGAYCPVILSWLKKDLEAPKKQRHTAKRIYDRLVIEYDFQGAESTIRALVRELRREIDPAPRAFIPLSTEPGEQGQVDWGEATVRIGGENRKVFLFCMRLRYSGAPYVRAFPNTKQESFLAGHRYGFEFFGGIPKECLYDNLSSAVSKVLKGPKRVENPWFCSLKGHYLFESQFCGVAKGNEKGSVENLVGFVRRNALVPVPEVPDLETLNDHLEEWCLVRRGKRWNEEQKHLNPLPSIPFDCAITAQLRVSPTSLIRYDGNMYSVPVGHEREIVTVCARRDSETEDFSKKGKTLSSWESQEQAKPILL</sequence>
<dbReference type="Pfam" id="PF22483">
    <property type="entry name" value="Mu-transpos_C_2"/>
    <property type="match status" value="1"/>
</dbReference>
<evidence type="ECO:0000313" key="4">
    <source>
        <dbReference type="Proteomes" id="UP000193355"/>
    </source>
</evidence>
<dbReference type="RefSeq" id="WP_159448206.1">
    <property type="nucleotide sequence ID" value="NZ_FXBB01000003.1"/>
</dbReference>
<dbReference type="AlphaFoldDB" id="A0A1X7IM59"/>
<dbReference type="STRING" id="561720.SAMN06275492_10389"/>
<dbReference type="NCBIfam" id="NF033546">
    <property type="entry name" value="transpos_IS21"/>
    <property type="match status" value="1"/>
</dbReference>
<accession>A0A1X7IM59</accession>
<organism evidence="3 4">
    <name type="scientific">Dethiosulfovibrio salsuginis</name>
    <dbReference type="NCBI Taxonomy" id="561720"/>
    <lineage>
        <taxon>Bacteria</taxon>
        <taxon>Thermotogati</taxon>
        <taxon>Synergistota</taxon>
        <taxon>Synergistia</taxon>
        <taxon>Synergistales</taxon>
        <taxon>Dethiosulfovibrionaceae</taxon>
        <taxon>Dethiosulfovibrio</taxon>
    </lineage>
</organism>